<dbReference type="EMBL" id="FNLM01000034">
    <property type="protein sequence ID" value="SDU64296.1"/>
    <property type="molecule type" value="Genomic_DNA"/>
</dbReference>
<sequence>MWSDDEIGLSVWVNGSSVELTMGDGWSGRLTAEQAARIDAGGFADAIRVACARATEGVAVP</sequence>
<accession>A0A1H2K7H1</accession>
<proteinExistence type="predicted"/>
<evidence type="ECO:0000313" key="1">
    <source>
        <dbReference type="EMBL" id="SDU64296.1"/>
    </source>
</evidence>
<evidence type="ECO:0000313" key="2">
    <source>
        <dbReference type="Proteomes" id="UP000183180"/>
    </source>
</evidence>
<gene>
    <name evidence="1" type="ORF">SAMN04488548_1342908</name>
</gene>
<name>A0A1H2K7H1_9ACTN</name>
<organism evidence="1 2">
    <name type="scientific">Gordonia westfalica</name>
    <dbReference type="NCBI Taxonomy" id="158898"/>
    <lineage>
        <taxon>Bacteria</taxon>
        <taxon>Bacillati</taxon>
        <taxon>Actinomycetota</taxon>
        <taxon>Actinomycetes</taxon>
        <taxon>Mycobacteriales</taxon>
        <taxon>Gordoniaceae</taxon>
        <taxon>Gordonia</taxon>
    </lineage>
</organism>
<dbReference type="AlphaFoldDB" id="A0A1H2K7H1"/>
<evidence type="ECO:0008006" key="3">
    <source>
        <dbReference type="Google" id="ProtNLM"/>
    </source>
</evidence>
<reference evidence="1 2" key="1">
    <citation type="submission" date="2016-10" db="EMBL/GenBank/DDBJ databases">
        <authorList>
            <person name="de Groot N.N."/>
        </authorList>
    </citation>
    <scope>NUCLEOTIDE SEQUENCE [LARGE SCALE GENOMIC DNA]</scope>
    <source>
        <strain evidence="1 2">DSM 44215</strain>
    </source>
</reference>
<dbReference type="Proteomes" id="UP000183180">
    <property type="component" value="Unassembled WGS sequence"/>
</dbReference>
<protein>
    <recommendedName>
        <fullName evidence="3">YD repeat-containing protein</fullName>
    </recommendedName>
</protein>